<accession>A0AAD7WSB8</accession>
<gene>
    <name evidence="2" type="ORF">AAFF_G00288940</name>
</gene>
<reference evidence="2" key="1">
    <citation type="journal article" date="2023" name="Science">
        <title>Genome structures resolve the early diversification of teleost fishes.</title>
        <authorList>
            <person name="Parey E."/>
            <person name="Louis A."/>
            <person name="Montfort J."/>
            <person name="Bouchez O."/>
            <person name="Roques C."/>
            <person name="Iampietro C."/>
            <person name="Lluch J."/>
            <person name="Castinel A."/>
            <person name="Donnadieu C."/>
            <person name="Desvignes T."/>
            <person name="Floi Bucao C."/>
            <person name="Jouanno E."/>
            <person name="Wen M."/>
            <person name="Mejri S."/>
            <person name="Dirks R."/>
            <person name="Jansen H."/>
            <person name="Henkel C."/>
            <person name="Chen W.J."/>
            <person name="Zahm M."/>
            <person name="Cabau C."/>
            <person name="Klopp C."/>
            <person name="Thompson A.W."/>
            <person name="Robinson-Rechavi M."/>
            <person name="Braasch I."/>
            <person name="Lecointre G."/>
            <person name="Bobe J."/>
            <person name="Postlethwait J.H."/>
            <person name="Berthelot C."/>
            <person name="Roest Crollius H."/>
            <person name="Guiguen Y."/>
        </authorList>
    </citation>
    <scope>NUCLEOTIDE SEQUENCE</scope>
    <source>
        <strain evidence="2">NC1722</strain>
    </source>
</reference>
<feature type="compositionally biased region" description="Basic and acidic residues" evidence="1">
    <location>
        <begin position="79"/>
        <end position="104"/>
    </location>
</feature>
<dbReference type="EMBL" id="JAINUG010000040">
    <property type="protein sequence ID" value="KAJ8407218.1"/>
    <property type="molecule type" value="Genomic_DNA"/>
</dbReference>
<protein>
    <submittedName>
        <fullName evidence="2">Uncharacterized protein</fullName>
    </submittedName>
</protein>
<dbReference type="Proteomes" id="UP001221898">
    <property type="component" value="Unassembled WGS sequence"/>
</dbReference>
<evidence type="ECO:0000313" key="3">
    <source>
        <dbReference type="Proteomes" id="UP001221898"/>
    </source>
</evidence>
<proteinExistence type="predicted"/>
<comment type="caution">
    <text evidence="2">The sequence shown here is derived from an EMBL/GenBank/DDBJ whole genome shotgun (WGS) entry which is preliminary data.</text>
</comment>
<evidence type="ECO:0000256" key="1">
    <source>
        <dbReference type="SAM" id="MobiDB-lite"/>
    </source>
</evidence>
<evidence type="ECO:0000313" key="2">
    <source>
        <dbReference type="EMBL" id="KAJ8407218.1"/>
    </source>
</evidence>
<feature type="region of interest" description="Disordered" evidence="1">
    <location>
        <begin position="1"/>
        <end position="131"/>
    </location>
</feature>
<keyword evidence="3" id="KW-1185">Reference proteome</keyword>
<dbReference type="AlphaFoldDB" id="A0AAD7WSB8"/>
<sequence>MSLREAGAVSSSGRAEPMSCPSGGPRPWSRAFSGPAGALTSSSYSCAPQDVAPVAREGGGGLRCGSGASRACTQSHLEPSAEHRRATAAEKRADSAGRQTDGRTDNAVARLSLTHTHAEGKTGEPPSRVSG</sequence>
<name>A0AAD7WSB8_9TELE</name>
<organism evidence="2 3">
    <name type="scientific">Aldrovandia affinis</name>
    <dbReference type="NCBI Taxonomy" id="143900"/>
    <lineage>
        <taxon>Eukaryota</taxon>
        <taxon>Metazoa</taxon>
        <taxon>Chordata</taxon>
        <taxon>Craniata</taxon>
        <taxon>Vertebrata</taxon>
        <taxon>Euteleostomi</taxon>
        <taxon>Actinopterygii</taxon>
        <taxon>Neopterygii</taxon>
        <taxon>Teleostei</taxon>
        <taxon>Notacanthiformes</taxon>
        <taxon>Halosauridae</taxon>
        <taxon>Aldrovandia</taxon>
    </lineage>
</organism>